<protein>
    <submittedName>
        <fullName evidence="2">Mobilization protein</fullName>
    </submittedName>
</protein>
<evidence type="ECO:0000313" key="2">
    <source>
        <dbReference type="EMBL" id="AKU70289.1"/>
    </source>
</evidence>
<name>A0A0K1NMH8_9BACT</name>
<organism evidence="2 3">
    <name type="scientific">Prevotella fusca JCM 17724</name>
    <dbReference type="NCBI Taxonomy" id="1236517"/>
    <lineage>
        <taxon>Bacteria</taxon>
        <taxon>Pseudomonadati</taxon>
        <taxon>Bacteroidota</taxon>
        <taxon>Bacteroidia</taxon>
        <taxon>Bacteroidales</taxon>
        <taxon>Prevotellaceae</taxon>
        <taxon>Prevotella</taxon>
    </lineage>
</organism>
<dbReference type="AlphaFoldDB" id="A0A0K1NMH8"/>
<sequence length="528" mass="61164">MIATILRSSTRFNAVEYNEKKVTQGTAELLEIKNFDLLQNTGNVNSSSLQDYLIKYSAKNDNIQKPQFHLAISCKKDEYDYDELIEFAHKYLKEMGYGEEGQPLLIYGHYDTNNHHIHIVTSRIDPQGKKIGHDNERLRSQAVINKLMGLNPQYEVKKAIQESFAYSFDTLGQFQAILESCGYESFNDADMICIKKGGVVLDTIHLDEISKHFKVSNKEKSEKRRKHLKAIFLKYKKITSNKEELDRVLKKKFGVDLIFIGKKDSPYGYLVVDHKEKAVYKGGDVLSLKEVLTYPQKKQVIDNNNKDVILKTLNSLLEVNNKSTMREVNKSLWHKFGVNIYSDGVIRDKRKRAIAQVEQRILDTLNYNAKVHWIKGFNPSTMQERAILCQFGHIDNEEDIEIAPEINREKTNALINNIKEVIDTSEKDEIYKNLKAAKIIIIRKEQELYALDMETSTIVNLRETDIVLSKIEVYHNRHNNQKENQVNIPGQWGKILSSTSSAHHSNREWEVGGNSNWDYVDDERKYKR</sequence>
<feature type="domain" description="MobA/VirD2-like nuclease" evidence="1">
    <location>
        <begin position="44"/>
        <end position="147"/>
    </location>
</feature>
<dbReference type="Proteomes" id="UP000060345">
    <property type="component" value="Chromosome 2"/>
</dbReference>
<dbReference type="RefSeq" id="WP_025079115.1">
    <property type="nucleotide sequence ID" value="NZ_BAKO01000043.1"/>
</dbReference>
<dbReference type="KEGG" id="pfus:ADJ77_10930"/>
<evidence type="ECO:0000259" key="1">
    <source>
        <dbReference type="Pfam" id="PF03432"/>
    </source>
</evidence>
<dbReference type="STRING" id="1236517.ADJ77_10930"/>
<dbReference type="EMBL" id="CP012075">
    <property type="protein sequence ID" value="AKU70289.1"/>
    <property type="molecule type" value="Genomic_DNA"/>
</dbReference>
<gene>
    <name evidence="2" type="ORF">ADJ77_10930</name>
</gene>
<dbReference type="OrthoDB" id="915634at2"/>
<evidence type="ECO:0000313" key="3">
    <source>
        <dbReference type="Proteomes" id="UP000060345"/>
    </source>
</evidence>
<proteinExistence type="predicted"/>
<dbReference type="InterPro" id="IPR005094">
    <property type="entry name" value="Endonuclease_MobA/VirD2"/>
</dbReference>
<accession>A0A0K1NMH8</accession>
<reference evidence="2 3" key="1">
    <citation type="submission" date="2015-07" db="EMBL/GenBank/DDBJ databases">
        <authorList>
            <person name="Noorani M."/>
        </authorList>
    </citation>
    <scope>NUCLEOTIDE SEQUENCE [LARGE SCALE GENOMIC DNA]</scope>
    <source>
        <strain evidence="2 3">W1435</strain>
    </source>
</reference>
<dbReference type="Pfam" id="PF03432">
    <property type="entry name" value="Relaxase"/>
    <property type="match status" value="1"/>
</dbReference>